<evidence type="ECO:0000256" key="9">
    <source>
        <dbReference type="ARBA" id="ARBA00049164"/>
    </source>
</evidence>
<reference evidence="13" key="1">
    <citation type="submission" date="2020-06" db="EMBL/GenBank/DDBJ databases">
        <title>Paenibacillus sp. nov., isolated from soil.</title>
        <authorList>
            <person name="Seo Y.L."/>
        </authorList>
    </citation>
    <scope>NUCLEOTIDE SEQUENCE [LARGE SCALE GENOMIC DNA]</scope>
    <source>
        <strain evidence="13">JW14</strain>
    </source>
</reference>
<dbReference type="FunFam" id="3.40.50.720:FF:000039">
    <property type="entry name" value="Alcohol dehydrogenase AdhP"/>
    <property type="match status" value="1"/>
</dbReference>
<dbReference type="EC" id="1.1.1.1" evidence="3"/>
<dbReference type="GO" id="GO:0008270">
    <property type="term" value="F:zinc ion binding"/>
    <property type="evidence" value="ECO:0007669"/>
    <property type="project" value="InterPro"/>
</dbReference>
<dbReference type="PANTHER" id="PTHR42940">
    <property type="entry name" value="ALCOHOL DEHYDROGENASE 1-RELATED"/>
    <property type="match status" value="1"/>
</dbReference>
<dbReference type="Gene3D" id="3.90.180.10">
    <property type="entry name" value="Medium-chain alcohol dehydrogenases, catalytic domain"/>
    <property type="match status" value="2"/>
</dbReference>
<keyword evidence="5 11" id="KW-0479">Metal-binding</keyword>
<dbReference type="GO" id="GO:0004022">
    <property type="term" value="F:alcohol dehydrogenase (NAD+) activity"/>
    <property type="evidence" value="ECO:0007669"/>
    <property type="project" value="UniProtKB-EC"/>
</dbReference>
<evidence type="ECO:0000256" key="3">
    <source>
        <dbReference type="ARBA" id="ARBA00013190"/>
    </source>
</evidence>
<evidence type="ECO:0000313" key="14">
    <source>
        <dbReference type="Proteomes" id="UP000564806"/>
    </source>
</evidence>
<dbReference type="InterPro" id="IPR013149">
    <property type="entry name" value="ADH-like_C"/>
</dbReference>
<keyword evidence="6 11" id="KW-0862">Zinc</keyword>
<protein>
    <recommendedName>
        <fullName evidence="4">Alcohol dehydrogenase</fullName>
        <ecNumber evidence="3">1.1.1.1</ecNumber>
    </recommendedName>
</protein>
<dbReference type="PANTHER" id="PTHR42940:SF7">
    <property type="entry name" value="ALCOHOL DEHYDROGENASE-LIKE N-TERMINAL DOMAIN-CONTAINING PROTEIN"/>
    <property type="match status" value="1"/>
</dbReference>
<proteinExistence type="inferred from homology"/>
<evidence type="ECO:0000259" key="12">
    <source>
        <dbReference type="SMART" id="SM00829"/>
    </source>
</evidence>
<keyword evidence="8" id="KW-0520">NAD</keyword>
<dbReference type="InterPro" id="IPR011032">
    <property type="entry name" value="GroES-like_sf"/>
</dbReference>
<dbReference type="SUPFAM" id="SSF50129">
    <property type="entry name" value="GroES-like"/>
    <property type="match status" value="1"/>
</dbReference>
<organism evidence="13 14">
    <name type="scientific">Paenibacillus agri</name>
    <dbReference type="NCBI Taxonomy" id="2744309"/>
    <lineage>
        <taxon>Bacteria</taxon>
        <taxon>Bacillati</taxon>
        <taxon>Bacillota</taxon>
        <taxon>Bacilli</taxon>
        <taxon>Bacillales</taxon>
        <taxon>Paenibacillaceae</taxon>
        <taxon>Paenibacillus</taxon>
    </lineage>
</organism>
<comment type="caution">
    <text evidence="13">The sequence shown here is derived from an EMBL/GenBank/DDBJ whole genome shotgun (WGS) entry which is preliminary data.</text>
</comment>
<feature type="domain" description="Enoyl reductase (ER)" evidence="12">
    <location>
        <begin position="13"/>
        <end position="316"/>
    </location>
</feature>
<sequence length="320" mass="33637">MKTMKAMQIPAKGDKMQCVEVPVPQPEADQVLLRVEACGVCNGDALAIRGAASQYPRIPGHEVIGIVEALGTDVTKWKIGQRVGIGWHGGHAQVTGLTMDGGYAEYMVAYEDSLSSIPDGLTALEAAPLMCAGETTFTALRNSKARPGDLVAILGIGGLGHLAVQYAHKAGFNTVAISRGPDKEALVRGLGAHHYIDSDTENPAQALQALGGAKVILATAPNAKAISALLGGLSSDSELIIVAGSGKPLEWSAMDFLKGPHTVRGSFTGHAPEVEQAIKFSVLTDVRPMIETFPLERAGEAFDRVMNAEARFRPVLHISG</sequence>
<evidence type="ECO:0000256" key="11">
    <source>
        <dbReference type="RuleBase" id="RU361277"/>
    </source>
</evidence>
<evidence type="ECO:0000256" key="4">
    <source>
        <dbReference type="ARBA" id="ARBA00016352"/>
    </source>
</evidence>
<dbReference type="EMBL" id="JABWCS010000207">
    <property type="protein sequence ID" value="NUU61237.1"/>
    <property type="molecule type" value="Genomic_DNA"/>
</dbReference>
<dbReference type="AlphaFoldDB" id="A0A850ENX1"/>
<dbReference type="InterPro" id="IPR013154">
    <property type="entry name" value="ADH-like_N"/>
</dbReference>
<dbReference type="InterPro" id="IPR036291">
    <property type="entry name" value="NAD(P)-bd_dom_sf"/>
</dbReference>
<dbReference type="SMART" id="SM00829">
    <property type="entry name" value="PKS_ER"/>
    <property type="match status" value="1"/>
</dbReference>
<evidence type="ECO:0000256" key="10">
    <source>
        <dbReference type="ARBA" id="ARBA00049243"/>
    </source>
</evidence>
<evidence type="ECO:0000256" key="8">
    <source>
        <dbReference type="ARBA" id="ARBA00023027"/>
    </source>
</evidence>
<accession>A0A850ENX1</accession>
<comment type="catalytic activity">
    <reaction evidence="10">
        <text>a primary alcohol + NAD(+) = an aldehyde + NADH + H(+)</text>
        <dbReference type="Rhea" id="RHEA:10736"/>
        <dbReference type="ChEBI" id="CHEBI:15378"/>
        <dbReference type="ChEBI" id="CHEBI:15734"/>
        <dbReference type="ChEBI" id="CHEBI:17478"/>
        <dbReference type="ChEBI" id="CHEBI:57540"/>
        <dbReference type="ChEBI" id="CHEBI:57945"/>
        <dbReference type="EC" id="1.1.1.1"/>
    </reaction>
</comment>
<comment type="cofactor">
    <cofactor evidence="1 11">
        <name>Zn(2+)</name>
        <dbReference type="ChEBI" id="CHEBI:29105"/>
    </cofactor>
</comment>
<comment type="catalytic activity">
    <reaction evidence="9">
        <text>a secondary alcohol + NAD(+) = a ketone + NADH + H(+)</text>
        <dbReference type="Rhea" id="RHEA:10740"/>
        <dbReference type="ChEBI" id="CHEBI:15378"/>
        <dbReference type="ChEBI" id="CHEBI:17087"/>
        <dbReference type="ChEBI" id="CHEBI:35681"/>
        <dbReference type="ChEBI" id="CHEBI:57540"/>
        <dbReference type="ChEBI" id="CHEBI:57945"/>
        <dbReference type="EC" id="1.1.1.1"/>
    </reaction>
</comment>
<comment type="similarity">
    <text evidence="2 11">Belongs to the zinc-containing alcohol dehydrogenase family.</text>
</comment>
<evidence type="ECO:0000256" key="1">
    <source>
        <dbReference type="ARBA" id="ARBA00001947"/>
    </source>
</evidence>
<dbReference type="Pfam" id="PF08240">
    <property type="entry name" value="ADH_N"/>
    <property type="match status" value="1"/>
</dbReference>
<dbReference type="Pfam" id="PF00107">
    <property type="entry name" value="ADH_zinc_N"/>
    <property type="match status" value="1"/>
</dbReference>
<evidence type="ECO:0000256" key="7">
    <source>
        <dbReference type="ARBA" id="ARBA00023002"/>
    </source>
</evidence>
<keyword evidence="7" id="KW-0560">Oxidoreductase</keyword>
<gene>
    <name evidence="13" type="ORF">HPT30_12845</name>
</gene>
<name>A0A850ENX1_9BACL</name>
<dbReference type="GO" id="GO:0005737">
    <property type="term" value="C:cytoplasm"/>
    <property type="evidence" value="ECO:0007669"/>
    <property type="project" value="TreeGrafter"/>
</dbReference>
<dbReference type="RefSeq" id="WP_175371779.1">
    <property type="nucleotide sequence ID" value="NZ_JABWCS010000207.1"/>
</dbReference>
<dbReference type="Gene3D" id="3.40.50.720">
    <property type="entry name" value="NAD(P)-binding Rossmann-like Domain"/>
    <property type="match status" value="1"/>
</dbReference>
<dbReference type="SUPFAM" id="SSF51735">
    <property type="entry name" value="NAD(P)-binding Rossmann-fold domains"/>
    <property type="match status" value="1"/>
</dbReference>
<evidence type="ECO:0000313" key="13">
    <source>
        <dbReference type="EMBL" id="NUU61237.1"/>
    </source>
</evidence>
<keyword evidence="14" id="KW-1185">Reference proteome</keyword>
<evidence type="ECO:0000256" key="6">
    <source>
        <dbReference type="ARBA" id="ARBA00022833"/>
    </source>
</evidence>
<dbReference type="Proteomes" id="UP000564806">
    <property type="component" value="Unassembled WGS sequence"/>
</dbReference>
<dbReference type="PROSITE" id="PS00059">
    <property type="entry name" value="ADH_ZINC"/>
    <property type="match status" value="1"/>
</dbReference>
<evidence type="ECO:0000256" key="5">
    <source>
        <dbReference type="ARBA" id="ARBA00022723"/>
    </source>
</evidence>
<evidence type="ECO:0000256" key="2">
    <source>
        <dbReference type="ARBA" id="ARBA00008072"/>
    </source>
</evidence>
<dbReference type="InterPro" id="IPR002328">
    <property type="entry name" value="ADH_Zn_CS"/>
</dbReference>
<dbReference type="InterPro" id="IPR020843">
    <property type="entry name" value="ER"/>
</dbReference>